<dbReference type="GO" id="GO:0003725">
    <property type="term" value="F:double-stranded RNA binding"/>
    <property type="evidence" value="ECO:0007669"/>
    <property type="project" value="InterPro"/>
</dbReference>
<evidence type="ECO:0000256" key="3">
    <source>
        <dbReference type="ARBA" id="ARBA00022679"/>
    </source>
</evidence>
<reference evidence="11 12" key="1">
    <citation type="submission" date="2015-08" db="EMBL/GenBank/DDBJ databases">
        <title>Complete genome sequence of Sulfurifustis variabilis.</title>
        <authorList>
            <person name="Miura A."/>
            <person name="Kojima H."/>
            <person name="Fukui M."/>
        </authorList>
    </citation>
    <scope>NUCLEOTIDE SEQUENCE [LARGE SCALE GENOMIC DNA]</scope>
    <source>
        <strain evidence="12">skN76</strain>
    </source>
</reference>
<feature type="domain" description="YrdC-like" evidence="10">
    <location>
        <begin position="3"/>
        <end position="181"/>
    </location>
</feature>
<evidence type="ECO:0000256" key="4">
    <source>
        <dbReference type="ARBA" id="ARBA00022694"/>
    </source>
</evidence>
<keyword evidence="3 9" id="KW-0808">Transferase</keyword>
<dbReference type="OrthoDB" id="9814580at2"/>
<evidence type="ECO:0000256" key="5">
    <source>
        <dbReference type="ARBA" id="ARBA00022695"/>
    </source>
</evidence>
<dbReference type="GO" id="GO:0002949">
    <property type="term" value="P:tRNA threonylcarbamoyladenosine modification"/>
    <property type="evidence" value="ECO:0007669"/>
    <property type="project" value="UniProtKB-UniRule"/>
</dbReference>
<evidence type="ECO:0000256" key="9">
    <source>
        <dbReference type="HAMAP-Rule" id="MF_01852"/>
    </source>
</evidence>
<dbReference type="EMBL" id="AP014936">
    <property type="protein sequence ID" value="BAU50370.1"/>
    <property type="molecule type" value="Genomic_DNA"/>
</dbReference>
<keyword evidence="2 9" id="KW-0963">Cytoplasm</keyword>
<dbReference type="KEGG" id="sva:SVA_3836"/>
<dbReference type="PANTHER" id="PTHR17490:SF18">
    <property type="entry name" value="THREONYLCARBAMOYL-AMP SYNTHASE"/>
    <property type="match status" value="1"/>
</dbReference>
<dbReference type="AlphaFoldDB" id="A0A1C7AG01"/>
<keyword evidence="5 9" id="KW-0548">Nucleotidyltransferase</keyword>
<evidence type="ECO:0000256" key="1">
    <source>
        <dbReference type="ARBA" id="ARBA00004496"/>
    </source>
</evidence>
<evidence type="ECO:0000313" key="11">
    <source>
        <dbReference type="EMBL" id="BAU50370.1"/>
    </source>
</evidence>
<dbReference type="GO" id="GO:0061710">
    <property type="term" value="F:L-threonylcarbamoyladenylate synthase"/>
    <property type="evidence" value="ECO:0007669"/>
    <property type="project" value="UniProtKB-EC"/>
</dbReference>
<keyword evidence="12" id="KW-1185">Reference proteome</keyword>
<dbReference type="EC" id="2.7.7.87" evidence="9"/>
<dbReference type="SUPFAM" id="SSF55821">
    <property type="entry name" value="YrdC/RibB"/>
    <property type="match status" value="1"/>
</dbReference>
<evidence type="ECO:0000256" key="8">
    <source>
        <dbReference type="ARBA" id="ARBA00048366"/>
    </source>
</evidence>
<dbReference type="GO" id="GO:0006450">
    <property type="term" value="P:regulation of translational fidelity"/>
    <property type="evidence" value="ECO:0007669"/>
    <property type="project" value="TreeGrafter"/>
</dbReference>
<dbReference type="InterPro" id="IPR006070">
    <property type="entry name" value="Sua5-like_dom"/>
</dbReference>
<dbReference type="Gene3D" id="3.90.870.10">
    <property type="entry name" value="DHBP synthase"/>
    <property type="match status" value="1"/>
</dbReference>
<dbReference type="PANTHER" id="PTHR17490">
    <property type="entry name" value="SUA5"/>
    <property type="match status" value="1"/>
</dbReference>
<sequence length="181" mass="19138">MRAGDIGRAARLIRAGGVVGYATEYCFGLGCDPMNRSAVMRLLRIKRRAPGKGLILIAASPDQLGPYVSDIPPHVAASWPGPHTWLVPPRRTVPGWLTGGSERIALRITAHPQAAALCRAAGMAITSTSANRSGQHPARSYREAVRRLGADVDYVLPGMVGEAGAPTEIRDAVTGELVRPG</sequence>
<evidence type="ECO:0000256" key="2">
    <source>
        <dbReference type="ARBA" id="ARBA00022490"/>
    </source>
</evidence>
<dbReference type="GO" id="GO:0005524">
    <property type="term" value="F:ATP binding"/>
    <property type="evidence" value="ECO:0007669"/>
    <property type="project" value="UniProtKB-UniRule"/>
</dbReference>
<dbReference type="InterPro" id="IPR017945">
    <property type="entry name" value="DHBP_synth_RibB-like_a/b_dom"/>
</dbReference>
<comment type="catalytic activity">
    <reaction evidence="8 9">
        <text>L-threonine + hydrogencarbonate + ATP = L-threonylcarbamoyladenylate + diphosphate + H2O</text>
        <dbReference type="Rhea" id="RHEA:36407"/>
        <dbReference type="ChEBI" id="CHEBI:15377"/>
        <dbReference type="ChEBI" id="CHEBI:17544"/>
        <dbReference type="ChEBI" id="CHEBI:30616"/>
        <dbReference type="ChEBI" id="CHEBI:33019"/>
        <dbReference type="ChEBI" id="CHEBI:57926"/>
        <dbReference type="ChEBI" id="CHEBI:73682"/>
        <dbReference type="EC" id="2.7.7.87"/>
    </reaction>
</comment>
<accession>A0A1C7AG01</accession>
<name>A0A1C7AG01_9GAMM</name>
<dbReference type="Proteomes" id="UP000218899">
    <property type="component" value="Chromosome"/>
</dbReference>
<comment type="function">
    <text evidence="9">Required for the formation of a threonylcarbamoyl group on adenosine at position 37 (t(6)A37) in tRNAs that read codons beginning with adenine. Catalyzes the conversion of L-threonine, HCO(3)(-)/CO(2) and ATP to give threonylcarbamoyl-AMP (TC-AMP) as the acyladenylate intermediate, with the release of diphosphate.</text>
</comment>
<evidence type="ECO:0000256" key="7">
    <source>
        <dbReference type="ARBA" id="ARBA00022840"/>
    </source>
</evidence>
<evidence type="ECO:0000259" key="10">
    <source>
        <dbReference type="PROSITE" id="PS51163"/>
    </source>
</evidence>
<dbReference type="HAMAP" id="MF_01852">
    <property type="entry name" value="TsaC"/>
    <property type="match status" value="1"/>
</dbReference>
<dbReference type="InterPro" id="IPR050156">
    <property type="entry name" value="TC-AMP_synthase_SUA5"/>
</dbReference>
<evidence type="ECO:0000256" key="6">
    <source>
        <dbReference type="ARBA" id="ARBA00022741"/>
    </source>
</evidence>
<organism evidence="11 12">
    <name type="scientific">Sulfurifustis variabilis</name>
    <dbReference type="NCBI Taxonomy" id="1675686"/>
    <lineage>
        <taxon>Bacteria</taxon>
        <taxon>Pseudomonadati</taxon>
        <taxon>Pseudomonadota</taxon>
        <taxon>Gammaproteobacteria</taxon>
        <taxon>Acidiferrobacterales</taxon>
        <taxon>Acidiferrobacteraceae</taxon>
        <taxon>Sulfurifustis</taxon>
    </lineage>
</organism>
<comment type="similarity">
    <text evidence="9">Belongs to the SUA5 family. TsaC subfamily.</text>
</comment>
<gene>
    <name evidence="9" type="primary">tsaC</name>
    <name evidence="11" type="ORF">SVA_3836</name>
</gene>
<dbReference type="Pfam" id="PF01300">
    <property type="entry name" value="Sua5_yciO_yrdC"/>
    <property type="match status" value="1"/>
</dbReference>
<proteinExistence type="inferred from homology"/>
<keyword evidence="4 9" id="KW-0819">tRNA processing</keyword>
<dbReference type="PROSITE" id="PS51163">
    <property type="entry name" value="YRDC"/>
    <property type="match status" value="1"/>
</dbReference>
<keyword evidence="7 9" id="KW-0067">ATP-binding</keyword>
<comment type="subcellular location">
    <subcellularLocation>
        <location evidence="1 9">Cytoplasm</location>
    </subcellularLocation>
</comment>
<dbReference type="RefSeq" id="WP_096462680.1">
    <property type="nucleotide sequence ID" value="NZ_AP014936.1"/>
</dbReference>
<dbReference type="InterPro" id="IPR023535">
    <property type="entry name" value="TC-AMP_synthase"/>
</dbReference>
<dbReference type="GO" id="GO:0005737">
    <property type="term" value="C:cytoplasm"/>
    <property type="evidence" value="ECO:0007669"/>
    <property type="project" value="UniProtKB-SubCell"/>
</dbReference>
<protein>
    <recommendedName>
        <fullName evidence="9">Threonylcarbamoyl-AMP synthase</fullName>
        <shortName evidence="9">TC-AMP synthase</shortName>
        <ecNumber evidence="9">2.7.7.87</ecNumber>
    </recommendedName>
    <alternativeName>
        <fullName evidence="9">L-threonylcarbamoyladenylate synthase</fullName>
    </alternativeName>
    <alternativeName>
        <fullName evidence="9">t(6)A37 threonylcarbamoyladenosine biosynthesis protein TsaC</fullName>
    </alternativeName>
    <alternativeName>
        <fullName evidence="9">tRNA threonylcarbamoyladenosine biosynthesis protein TsaC</fullName>
    </alternativeName>
</protein>
<keyword evidence="6 9" id="KW-0547">Nucleotide-binding</keyword>
<evidence type="ECO:0000313" key="12">
    <source>
        <dbReference type="Proteomes" id="UP000218899"/>
    </source>
</evidence>
<dbReference type="GO" id="GO:0000049">
    <property type="term" value="F:tRNA binding"/>
    <property type="evidence" value="ECO:0007669"/>
    <property type="project" value="TreeGrafter"/>
</dbReference>